<dbReference type="AlphaFoldDB" id="A0A9J5WIY6"/>
<reference evidence="1 2" key="1">
    <citation type="submission" date="2020-09" db="EMBL/GenBank/DDBJ databases">
        <title>De no assembly of potato wild relative species, Solanum commersonii.</title>
        <authorList>
            <person name="Cho K."/>
        </authorList>
    </citation>
    <scope>NUCLEOTIDE SEQUENCE [LARGE SCALE GENOMIC DNA]</scope>
    <source>
        <strain evidence="1">LZ3.2</strain>
        <tissue evidence="1">Leaf</tissue>
    </source>
</reference>
<gene>
    <name evidence="1" type="ORF">H5410_055953</name>
</gene>
<evidence type="ECO:0000313" key="1">
    <source>
        <dbReference type="EMBL" id="KAG5575819.1"/>
    </source>
</evidence>
<protein>
    <submittedName>
        <fullName evidence="1">Uncharacterized protein</fullName>
    </submittedName>
</protein>
<comment type="caution">
    <text evidence="1">The sequence shown here is derived from an EMBL/GenBank/DDBJ whole genome shotgun (WGS) entry which is preliminary data.</text>
</comment>
<organism evidence="1 2">
    <name type="scientific">Solanum commersonii</name>
    <name type="common">Commerson's wild potato</name>
    <name type="synonym">Commerson's nightshade</name>
    <dbReference type="NCBI Taxonomy" id="4109"/>
    <lineage>
        <taxon>Eukaryota</taxon>
        <taxon>Viridiplantae</taxon>
        <taxon>Streptophyta</taxon>
        <taxon>Embryophyta</taxon>
        <taxon>Tracheophyta</taxon>
        <taxon>Spermatophyta</taxon>
        <taxon>Magnoliopsida</taxon>
        <taxon>eudicotyledons</taxon>
        <taxon>Gunneridae</taxon>
        <taxon>Pentapetalae</taxon>
        <taxon>asterids</taxon>
        <taxon>lamiids</taxon>
        <taxon>Solanales</taxon>
        <taxon>Solanaceae</taxon>
        <taxon>Solanoideae</taxon>
        <taxon>Solaneae</taxon>
        <taxon>Solanum</taxon>
    </lineage>
</organism>
<dbReference type="OrthoDB" id="1305469at2759"/>
<proteinExistence type="predicted"/>
<keyword evidence="2" id="KW-1185">Reference proteome</keyword>
<sequence>MDHSYCNCSNKIWIIWTVEMDITIFQDKKQHVLIKATHLNNQPIFLTIVYAKCTKNHRRELCNDLKEMANNIQGI</sequence>
<accession>A0A9J5WIY6</accession>
<dbReference type="Proteomes" id="UP000824120">
    <property type="component" value="Chromosome 11"/>
</dbReference>
<name>A0A9J5WIY6_SOLCO</name>
<evidence type="ECO:0000313" key="2">
    <source>
        <dbReference type="Proteomes" id="UP000824120"/>
    </source>
</evidence>
<dbReference type="EMBL" id="JACXVP010000011">
    <property type="protein sequence ID" value="KAG5575819.1"/>
    <property type="molecule type" value="Genomic_DNA"/>
</dbReference>